<keyword evidence="3" id="KW-1185">Reference proteome</keyword>
<evidence type="ECO:0000256" key="1">
    <source>
        <dbReference type="SAM" id="SignalP"/>
    </source>
</evidence>
<evidence type="ECO:0000313" key="3">
    <source>
        <dbReference type="Proteomes" id="UP000030665"/>
    </source>
</evidence>
<feature type="signal peptide" evidence="1">
    <location>
        <begin position="1"/>
        <end position="17"/>
    </location>
</feature>
<reference evidence="2" key="1">
    <citation type="submission" date="2014-01" db="EMBL/GenBank/DDBJ databases">
        <authorList>
            <person name="Aslett M."/>
        </authorList>
    </citation>
    <scope>NUCLEOTIDE SEQUENCE</scope>
</reference>
<accession>A0A077Z241</accession>
<protein>
    <submittedName>
        <fullName evidence="2">Ribonuclease P complex subunit Pop1</fullName>
    </submittedName>
</protein>
<feature type="chain" id="PRO_5001728318" evidence="1">
    <location>
        <begin position="18"/>
        <end position="96"/>
    </location>
</feature>
<proteinExistence type="predicted"/>
<dbReference type="OrthoDB" id="10499645at2759"/>
<organism evidence="2 3">
    <name type="scientific">Trichuris trichiura</name>
    <name type="common">Whipworm</name>
    <name type="synonym">Trichocephalus trichiurus</name>
    <dbReference type="NCBI Taxonomy" id="36087"/>
    <lineage>
        <taxon>Eukaryota</taxon>
        <taxon>Metazoa</taxon>
        <taxon>Ecdysozoa</taxon>
        <taxon>Nematoda</taxon>
        <taxon>Enoplea</taxon>
        <taxon>Dorylaimia</taxon>
        <taxon>Trichinellida</taxon>
        <taxon>Trichuridae</taxon>
        <taxon>Trichuris</taxon>
    </lineage>
</organism>
<gene>
    <name evidence="2" type="ORF">TTRE_0000091701</name>
</gene>
<keyword evidence="1" id="KW-0732">Signal</keyword>
<dbReference type="EMBL" id="HG805828">
    <property type="protein sequence ID" value="CDW52655.1"/>
    <property type="molecule type" value="Genomic_DNA"/>
</dbReference>
<name>A0A077Z241_TRITR</name>
<sequence>MNNILFLLMLSIHFVRADVDSDDFEAVDRFKRYYYYPLRYGYYPIVSSGLPSINGKLKRLRPKRYYPYYYGHGWWPGYYSSWYSPWYGDSWGWWWW</sequence>
<evidence type="ECO:0000313" key="2">
    <source>
        <dbReference type="EMBL" id="CDW52655.1"/>
    </source>
</evidence>
<reference evidence="2" key="2">
    <citation type="submission" date="2014-03" db="EMBL/GenBank/DDBJ databases">
        <title>The whipworm genome and dual-species transcriptomics of an intimate host-pathogen interaction.</title>
        <authorList>
            <person name="Foth B.J."/>
            <person name="Tsai I.J."/>
            <person name="Reid A.J."/>
            <person name="Bancroft A.J."/>
            <person name="Nichol S."/>
            <person name="Tracey A."/>
            <person name="Holroyd N."/>
            <person name="Cotton J.A."/>
            <person name="Stanley E.J."/>
            <person name="Zarowiecki M."/>
            <person name="Liu J.Z."/>
            <person name="Huckvale T."/>
            <person name="Cooper P.J."/>
            <person name="Grencis R.K."/>
            <person name="Berriman M."/>
        </authorList>
    </citation>
    <scope>NUCLEOTIDE SEQUENCE [LARGE SCALE GENOMIC DNA]</scope>
</reference>
<dbReference type="AlphaFoldDB" id="A0A077Z241"/>
<dbReference type="Proteomes" id="UP000030665">
    <property type="component" value="Unassembled WGS sequence"/>
</dbReference>